<dbReference type="GO" id="GO:0003677">
    <property type="term" value="F:DNA binding"/>
    <property type="evidence" value="ECO:0007669"/>
    <property type="project" value="UniProtKB-KW"/>
</dbReference>
<proteinExistence type="predicted"/>
<dbReference type="InterPro" id="IPR002775">
    <property type="entry name" value="DNA/RNA-bd_Alba-like"/>
</dbReference>
<dbReference type="Pfam" id="PF01918">
    <property type="entry name" value="Alba"/>
    <property type="match status" value="1"/>
</dbReference>
<evidence type="ECO:0000313" key="3">
    <source>
        <dbReference type="Proteomes" id="UP000014065"/>
    </source>
</evidence>
<evidence type="ECO:0000313" key="2">
    <source>
        <dbReference type="EMBL" id="EPA05262.1"/>
    </source>
</evidence>
<comment type="caution">
    <text evidence="2">The sequence shown here is derived from an EMBL/GenBank/DDBJ whole genome shotgun (WGS) entry which is preliminary data.</text>
</comment>
<sequence>MLMEDIKEHGQEQIKSEDTIINIRYDPVMQAAIDILPILGNKKKVILRAVGESIPNAVAVANIVTEKLLHGNSKVQKIKLDTEAAAGIGRMTSNIEIIIIKI</sequence>
<dbReference type="PATRIC" id="fig|859192.6.peg.1473"/>
<gene>
    <name evidence="2" type="ORF">BG20_I1322</name>
</gene>
<dbReference type="SUPFAM" id="SSF82704">
    <property type="entry name" value="AlbA-like"/>
    <property type="match status" value="1"/>
</dbReference>
<evidence type="ECO:0000259" key="1">
    <source>
        <dbReference type="Pfam" id="PF01918"/>
    </source>
</evidence>
<reference evidence="2 3" key="1">
    <citation type="journal article" date="2012" name="J. Bacteriol.">
        <title>Genome Sequence of "Candidatus Nitrosoarchaeum limnia" BG20, a Low-Salinity Ammonia-Oxidizing Archaeon from the San Francisco Bay Estuary.</title>
        <authorList>
            <person name="Mosier A.C."/>
            <person name="Allen E.E."/>
            <person name="Kim M."/>
            <person name="Ferriera S."/>
            <person name="Francis C.A."/>
        </authorList>
    </citation>
    <scope>NUCLEOTIDE SEQUENCE [LARGE SCALE GENOMIC DNA]</scope>
    <source>
        <strain evidence="2 3">BG20</strain>
    </source>
</reference>
<organism evidence="2 3">
    <name type="scientific">Candidatus Nitrosarchaeum limnium BG20</name>
    <dbReference type="NCBI Taxonomy" id="859192"/>
    <lineage>
        <taxon>Archaea</taxon>
        <taxon>Nitrososphaerota</taxon>
        <taxon>Nitrososphaeria</taxon>
        <taxon>Nitrosopumilales</taxon>
        <taxon>Nitrosopumilaceae</taxon>
        <taxon>Nitrosarchaeum</taxon>
    </lineage>
</organism>
<feature type="domain" description="DNA/RNA-binding protein Alba-like" evidence="1">
    <location>
        <begin position="20"/>
        <end position="81"/>
    </location>
</feature>
<dbReference type="Gene3D" id="3.30.110.20">
    <property type="entry name" value="Alba-like domain"/>
    <property type="match status" value="1"/>
</dbReference>
<dbReference type="InterPro" id="IPR036882">
    <property type="entry name" value="Alba-like_dom_sf"/>
</dbReference>
<dbReference type="Proteomes" id="UP000014065">
    <property type="component" value="Unassembled WGS sequence"/>
</dbReference>
<dbReference type="AlphaFoldDB" id="S2EKU6"/>
<dbReference type="EMBL" id="AHJG01000195">
    <property type="protein sequence ID" value="EPA05262.1"/>
    <property type="molecule type" value="Genomic_DNA"/>
</dbReference>
<keyword evidence="3" id="KW-1185">Reference proteome</keyword>
<name>S2EKU6_9ARCH</name>
<accession>S2EKU6</accession>
<keyword evidence="2" id="KW-0238">DNA-binding</keyword>
<protein>
    <submittedName>
        <fullName evidence="2">Putative DNA-binding protein Alba</fullName>
    </submittedName>
</protein>